<accession>A0A4S4JV19</accession>
<dbReference type="InterPro" id="IPR019076">
    <property type="entry name" value="Spore_lipoprot_YhcN/YlaJ-like"/>
</dbReference>
<feature type="region of interest" description="Disordered" evidence="1">
    <location>
        <begin position="28"/>
        <end position="52"/>
    </location>
</feature>
<proteinExistence type="predicted"/>
<protein>
    <recommendedName>
        <fullName evidence="5">YhcN/YlaJ family sporulation lipoprotein</fullName>
    </recommendedName>
</protein>
<dbReference type="EMBL" id="JALP01000280">
    <property type="protein sequence ID" value="THG88968.1"/>
    <property type="molecule type" value="Genomic_DNA"/>
</dbReference>
<reference evidence="3 4" key="1">
    <citation type="submission" date="2014-01" db="EMBL/GenBank/DDBJ databases">
        <title>Draft genome sequencing of Bacillus alcalophilus CGMCC 1.3604.</title>
        <authorList>
            <person name="Yang J."/>
            <person name="Diao L."/>
            <person name="Yang S."/>
        </authorList>
    </citation>
    <scope>NUCLEOTIDE SEQUENCE [LARGE SCALE GENOMIC DNA]</scope>
    <source>
        <strain evidence="3 4">CGMCC 1.3604</strain>
    </source>
</reference>
<dbReference type="InterPro" id="IPR014247">
    <property type="entry name" value="Spore_lipoprot_YhcN/YlaJ"/>
</dbReference>
<evidence type="ECO:0000256" key="2">
    <source>
        <dbReference type="SAM" id="SignalP"/>
    </source>
</evidence>
<evidence type="ECO:0000313" key="4">
    <source>
        <dbReference type="Proteomes" id="UP000297014"/>
    </source>
</evidence>
<sequence>MKFIQRSLILLLIVALFSGCGFGNQANPGPEANRLQTQNTRGDNMQTQNNDWDNNQTRMEVASEAADKITDLDDVSHANVIAANRNAYVAVVLDDDRKGEIRQELENEISEVVKSTDSNIQNVFVSANPDFVDRMTGYGDKIQEGRPIQGLFEEFTEMTQRIFPNAR</sequence>
<feature type="signal peptide" evidence="2">
    <location>
        <begin position="1"/>
        <end position="26"/>
    </location>
</feature>
<feature type="compositionally biased region" description="Low complexity" evidence="1">
    <location>
        <begin position="43"/>
        <end position="52"/>
    </location>
</feature>
<comment type="caution">
    <text evidence="3">The sequence shown here is derived from an EMBL/GenBank/DDBJ whole genome shotgun (WGS) entry which is preliminary data.</text>
</comment>
<dbReference type="AlphaFoldDB" id="A0A4S4JV19"/>
<name>A0A4S4JV19_ALKAL</name>
<evidence type="ECO:0000313" key="3">
    <source>
        <dbReference type="EMBL" id="THG88968.1"/>
    </source>
</evidence>
<feature type="chain" id="PRO_5020421863" description="YhcN/YlaJ family sporulation lipoprotein" evidence="2">
    <location>
        <begin position="27"/>
        <end position="167"/>
    </location>
</feature>
<dbReference type="GO" id="GO:0030435">
    <property type="term" value="P:sporulation resulting in formation of a cellular spore"/>
    <property type="evidence" value="ECO:0007669"/>
    <property type="project" value="InterPro"/>
</dbReference>
<evidence type="ECO:0008006" key="5">
    <source>
        <dbReference type="Google" id="ProtNLM"/>
    </source>
</evidence>
<dbReference type="Pfam" id="PF09580">
    <property type="entry name" value="Spore_YhcN_YlaJ"/>
    <property type="match status" value="1"/>
</dbReference>
<keyword evidence="2" id="KW-0732">Signal</keyword>
<dbReference type="Proteomes" id="UP000297014">
    <property type="component" value="Unassembled WGS sequence"/>
</dbReference>
<dbReference type="PROSITE" id="PS51257">
    <property type="entry name" value="PROKAR_LIPOPROTEIN"/>
    <property type="match status" value="1"/>
</dbReference>
<organism evidence="3 4">
    <name type="scientific">Alkalihalobacillus alcalophilus ATCC 27647 = CGMCC 1.3604</name>
    <dbReference type="NCBI Taxonomy" id="1218173"/>
    <lineage>
        <taxon>Bacteria</taxon>
        <taxon>Bacillati</taxon>
        <taxon>Bacillota</taxon>
        <taxon>Bacilli</taxon>
        <taxon>Bacillales</taxon>
        <taxon>Bacillaceae</taxon>
        <taxon>Alkalihalobacillus</taxon>
    </lineage>
</organism>
<dbReference type="NCBIfam" id="TIGR02898">
    <property type="entry name" value="spore_YhcN_YlaJ"/>
    <property type="match status" value="1"/>
</dbReference>
<gene>
    <name evidence="3" type="ORF">AJ85_20310</name>
</gene>
<evidence type="ECO:0000256" key="1">
    <source>
        <dbReference type="SAM" id="MobiDB-lite"/>
    </source>
</evidence>